<evidence type="ECO:0000313" key="2">
    <source>
        <dbReference type="EMBL" id="QDZ03177.1"/>
    </source>
</evidence>
<dbReference type="Pfam" id="PF11750">
    <property type="entry name" value="DUF3307"/>
    <property type="match status" value="1"/>
</dbReference>
<keyword evidence="1" id="KW-0472">Membrane</keyword>
<feature type="transmembrane region" description="Helical" evidence="1">
    <location>
        <begin position="32"/>
        <end position="57"/>
    </location>
</feature>
<sequence>MQPMWIIRAKGHFSQPGGYCHAGIHAVGSIPALLLAGLTFLPMLAFMAAEFVVHFLIDHFKARNALKSGKGPDTAAFWAMHGFDQMLHHFTYLVMTGVAFRLMAD</sequence>
<protein>
    <submittedName>
        <fullName evidence="2">DUF3307 domain-containing protein</fullName>
    </submittedName>
</protein>
<feature type="transmembrane region" description="Helical" evidence="1">
    <location>
        <begin position="86"/>
        <end position="104"/>
    </location>
</feature>
<keyword evidence="1" id="KW-1133">Transmembrane helix</keyword>
<evidence type="ECO:0000313" key="3">
    <source>
        <dbReference type="Proteomes" id="UP000321389"/>
    </source>
</evidence>
<accession>A0A5B8L5G4</accession>
<proteinExistence type="predicted"/>
<dbReference type="Proteomes" id="UP000321389">
    <property type="component" value="Chromosome"/>
</dbReference>
<keyword evidence="3" id="KW-1185">Reference proteome</keyword>
<dbReference type="OrthoDB" id="558011at2"/>
<gene>
    <name evidence="2" type="ORF">FQ775_02980</name>
</gene>
<organism evidence="2 3">
    <name type="scientific">Nitratireductor mangrovi</name>
    <dbReference type="NCBI Taxonomy" id="2599600"/>
    <lineage>
        <taxon>Bacteria</taxon>
        <taxon>Pseudomonadati</taxon>
        <taxon>Pseudomonadota</taxon>
        <taxon>Alphaproteobacteria</taxon>
        <taxon>Hyphomicrobiales</taxon>
        <taxon>Phyllobacteriaceae</taxon>
        <taxon>Nitratireductor</taxon>
    </lineage>
</organism>
<reference evidence="2" key="1">
    <citation type="submission" date="2020-04" db="EMBL/GenBank/DDBJ databases">
        <title>Nitratireductor sp. nov. isolated from mangrove soil.</title>
        <authorList>
            <person name="Ye Y."/>
        </authorList>
    </citation>
    <scope>NUCLEOTIDE SEQUENCE</scope>
    <source>
        <strain evidence="2">SY7</strain>
    </source>
</reference>
<keyword evidence="1" id="KW-0812">Transmembrane</keyword>
<evidence type="ECO:0000256" key="1">
    <source>
        <dbReference type="SAM" id="Phobius"/>
    </source>
</evidence>
<dbReference type="InterPro" id="IPR021737">
    <property type="entry name" value="Phage_phiKZ_Orf197"/>
</dbReference>
<dbReference type="AlphaFoldDB" id="A0A5B8L5G4"/>
<name>A0A5B8L5G4_9HYPH</name>
<dbReference type="EMBL" id="CP042301">
    <property type="protein sequence ID" value="QDZ03177.1"/>
    <property type="molecule type" value="Genomic_DNA"/>
</dbReference>
<dbReference type="KEGG" id="niy:FQ775_02980"/>